<reference evidence="6 7" key="1">
    <citation type="submission" date="2024-04" db="EMBL/GenBank/DDBJ databases">
        <title>The reference genome of an endangered Asteraceae, Deinandra increscens subsp. villosa, native to the Central Coast of California.</title>
        <authorList>
            <person name="Guilliams M."/>
            <person name="Hasenstab-Lehman K."/>
            <person name="Meyer R."/>
            <person name="Mcevoy S."/>
        </authorList>
    </citation>
    <scope>NUCLEOTIDE SEQUENCE [LARGE SCALE GENOMIC DNA]</scope>
    <source>
        <tissue evidence="6">Leaf</tissue>
    </source>
</reference>
<evidence type="ECO:0000256" key="2">
    <source>
        <dbReference type="ARBA" id="ARBA00023033"/>
    </source>
</evidence>
<dbReference type="InterPro" id="IPR044560">
    <property type="entry name" value="MOase"/>
</dbReference>
<evidence type="ECO:0000313" key="6">
    <source>
        <dbReference type="EMBL" id="KAK9073435.1"/>
    </source>
</evidence>
<comment type="caution">
    <text evidence="6">The sequence shown here is derived from an EMBL/GenBank/DDBJ whole genome shotgun (WGS) entry which is preliminary data.</text>
</comment>
<dbReference type="EMBL" id="JBCNJP010000009">
    <property type="protein sequence ID" value="KAK9073435.1"/>
    <property type="molecule type" value="Genomic_DNA"/>
</dbReference>
<protein>
    <recommendedName>
        <fullName evidence="5">FAD-binding domain-containing protein</fullName>
    </recommendedName>
</protein>
<dbReference type="Gene3D" id="3.50.50.60">
    <property type="entry name" value="FAD/NAD(P)-binding domain"/>
    <property type="match status" value="1"/>
</dbReference>
<comment type="similarity">
    <text evidence="3">Belongs to the 3-hydroxybenzoate 6-hydroxylase family.</text>
</comment>
<keyword evidence="4" id="KW-1133">Transmembrane helix</keyword>
<dbReference type="InterPro" id="IPR036188">
    <property type="entry name" value="FAD/NAD-bd_sf"/>
</dbReference>
<keyword evidence="1" id="KW-0560">Oxidoreductase</keyword>
<dbReference type="AlphaFoldDB" id="A0AAP0DE24"/>
<dbReference type="Proteomes" id="UP001408789">
    <property type="component" value="Unassembled WGS sequence"/>
</dbReference>
<dbReference type="SUPFAM" id="SSF51905">
    <property type="entry name" value="FAD/NAD(P)-binding domain"/>
    <property type="match status" value="1"/>
</dbReference>
<evidence type="ECO:0000256" key="1">
    <source>
        <dbReference type="ARBA" id="ARBA00023002"/>
    </source>
</evidence>
<dbReference type="PANTHER" id="PTHR45934">
    <property type="entry name" value="FAD/NAD(P)-BINDING OXIDOREDUCTASE FAMILY PROTEIN"/>
    <property type="match status" value="1"/>
</dbReference>
<dbReference type="Pfam" id="PF01494">
    <property type="entry name" value="FAD_binding_3"/>
    <property type="match status" value="1"/>
</dbReference>
<keyword evidence="4" id="KW-0812">Transmembrane</keyword>
<name>A0AAP0DE24_9ASTR</name>
<organism evidence="6 7">
    <name type="scientific">Deinandra increscens subsp. villosa</name>
    <dbReference type="NCBI Taxonomy" id="3103831"/>
    <lineage>
        <taxon>Eukaryota</taxon>
        <taxon>Viridiplantae</taxon>
        <taxon>Streptophyta</taxon>
        <taxon>Embryophyta</taxon>
        <taxon>Tracheophyta</taxon>
        <taxon>Spermatophyta</taxon>
        <taxon>Magnoliopsida</taxon>
        <taxon>eudicotyledons</taxon>
        <taxon>Gunneridae</taxon>
        <taxon>Pentapetalae</taxon>
        <taxon>asterids</taxon>
        <taxon>campanulids</taxon>
        <taxon>Asterales</taxon>
        <taxon>Asteraceae</taxon>
        <taxon>Asteroideae</taxon>
        <taxon>Heliantheae alliance</taxon>
        <taxon>Madieae</taxon>
        <taxon>Madiinae</taxon>
        <taxon>Deinandra</taxon>
    </lineage>
</organism>
<keyword evidence="4" id="KW-0472">Membrane</keyword>
<dbReference type="PANTHER" id="PTHR45934:SF2">
    <property type="entry name" value="MONOOXYGENASE 1"/>
    <property type="match status" value="1"/>
</dbReference>
<keyword evidence="2" id="KW-0503">Monooxygenase</keyword>
<dbReference type="GO" id="GO:0004497">
    <property type="term" value="F:monooxygenase activity"/>
    <property type="evidence" value="ECO:0007669"/>
    <property type="project" value="UniProtKB-KW"/>
</dbReference>
<proteinExistence type="inferred from homology"/>
<dbReference type="InterPro" id="IPR002938">
    <property type="entry name" value="FAD-bd"/>
</dbReference>
<dbReference type="GO" id="GO:0071949">
    <property type="term" value="F:FAD binding"/>
    <property type="evidence" value="ECO:0007669"/>
    <property type="project" value="InterPro"/>
</dbReference>
<feature type="transmembrane region" description="Helical" evidence="4">
    <location>
        <begin position="6"/>
        <end position="23"/>
    </location>
</feature>
<feature type="domain" description="FAD-binding" evidence="5">
    <location>
        <begin position="5"/>
        <end position="329"/>
    </location>
</feature>
<gene>
    <name evidence="6" type="ORF">SSX86_007759</name>
</gene>
<keyword evidence="7" id="KW-1185">Reference proteome</keyword>
<evidence type="ECO:0000256" key="4">
    <source>
        <dbReference type="SAM" id="Phobius"/>
    </source>
</evidence>
<evidence type="ECO:0000313" key="7">
    <source>
        <dbReference type="Proteomes" id="UP001408789"/>
    </source>
</evidence>
<evidence type="ECO:0000259" key="5">
    <source>
        <dbReference type="Pfam" id="PF01494"/>
    </source>
</evidence>
<evidence type="ECO:0000256" key="3">
    <source>
        <dbReference type="ARBA" id="ARBA00024018"/>
    </source>
</evidence>
<accession>A0AAP0DE24</accession>
<sequence length="403" mass="45350">MDEDSEVVIIGAGICGLATALALHKKGIKSVVMERSESLRNVSGAAIIIQQNGWRALHQLGIDEILRQTALPIYRYRTISFDDRGRQKETSLIHWEGEWRCLRRKNLIDTLYAALPRGTVKFNCQVESIKLDPYSTKPVLRSVNGSFIRPKVVIGCDGNNSITADFLNLKPTKMFSLCPVRGLTTYPNGHPYDNEFIRLIKDNIVVARIPIDDNLVYWFCFLTYVPKANEKIWKDPELIRQLTIEMVRNHPQEIQEMVENADIKSLSLTHLRYRAPWDLLTGTCCKGTVAVAGDAMHAMGPFLGQGGAAALEDAIVLARIMAQRLGSNSDESGSKITVHGVEDALNLYVKERRMRVVLLSLQTYLIGTLSSTSSRIKKMICVMLLILLFYDQNSHMYYDCGNL</sequence>
<dbReference type="PRINTS" id="PR00420">
    <property type="entry name" value="RNGMNOXGNASE"/>
</dbReference>